<keyword evidence="3" id="KW-1185">Reference proteome</keyword>
<protein>
    <submittedName>
        <fullName evidence="2">Amidase</fullName>
    </submittedName>
</protein>
<name>A0ABX1ZUR2_9BACL</name>
<gene>
    <name evidence="2" type="ORF">GC097_27610</name>
</gene>
<evidence type="ECO:0000313" key="3">
    <source>
        <dbReference type="Proteomes" id="UP000618579"/>
    </source>
</evidence>
<dbReference type="Gene3D" id="3.20.20.80">
    <property type="entry name" value="Glycosidases"/>
    <property type="match status" value="1"/>
</dbReference>
<reference evidence="2 3" key="1">
    <citation type="submission" date="2019-10" db="EMBL/GenBank/DDBJ databases">
        <title>Description of Paenibacillus pedi sp. nov.</title>
        <authorList>
            <person name="Carlier A."/>
            <person name="Qi S."/>
        </authorList>
    </citation>
    <scope>NUCLEOTIDE SEQUENCE [LARGE SCALE GENOMIC DNA]</scope>
    <source>
        <strain evidence="2 3">LMG 31457</strain>
    </source>
</reference>
<accession>A0ABX1ZUR2</accession>
<evidence type="ECO:0000313" key="2">
    <source>
        <dbReference type="EMBL" id="NOV03781.1"/>
    </source>
</evidence>
<evidence type="ECO:0000256" key="1">
    <source>
        <dbReference type="SAM" id="SignalP"/>
    </source>
</evidence>
<feature type="signal peptide" evidence="1">
    <location>
        <begin position="1"/>
        <end position="24"/>
    </location>
</feature>
<proteinExistence type="predicted"/>
<comment type="caution">
    <text evidence="2">The sequence shown here is derived from an EMBL/GenBank/DDBJ whole genome shotgun (WGS) entry which is preliminary data.</text>
</comment>
<dbReference type="EMBL" id="WHNZ01000064">
    <property type="protein sequence ID" value="NOV03781.1"/>
    <property type="molecule type" value="Genomic_DNA"/>
</dbReference>
<organism evidence="2 3">
    <name type="scientific">Paenibacillus planticolens</name>
    <dbReference type="NCBI Taxonomy" id="2654976"/>
    <lineage>
        <taxon>Bacteria</taxon>
        <taxon>Bacillati</taxon>
        <taxon>Bacillota</taxon>
        <taxon>Bacilli</taxon>
        <taxon>Bacillales</taxon>
        <taxon>Paenibacillaceae</taxon>
        <taxon>Paenibacillus</taxon>
    </lineage>
</organism>
<sequence>MKKFIHIVCGVCLILLGLPGMAAADSKFAFQSSTSLSTWLWDTSKIVSDQESIIHNLVNNNVKVLLLQIDTTLEQKHYKEFISKATANGIRVHALDGAPGWVANNGTTLQQIFLKWLNNYQESASSNEKFSGIHLDVEPYEHEQYEDNTNEFLEEYQSMMMTFRNQADPLQLEFGIDIPFWFYGVQYNTKYGSGNMAEWLCKNVEFITIMAYRDAATGTNGIMGISAAEMKLFEKYKVKGTIAVETGRLAEEYQFVTFYEEDKAYMNQQLELVYQNYKDNPAFHGIAIHHYDSWMTMK</sequence>
<feature type="chain" id="PRO_5045775405" evidence="1">
    <location>
        <begin position="25"/>
        <end position="298"/>
    </location>
</feature>
<dbReference type="Proteomes" id="UP000618579">
    <property type="component" value="Unassembled WGS sequence"/>
</dbReference>
<keyword evidence="1" id="KW-0732">Signal</keyword>